<dbReference type="PANTHER" id="PTHR35889:SF3">
    <property type="entry name" value="F-BOX DOMAIN-CONTAINING PROTEIN"/>
    <property type="match status" value="1"/>
</dbReference>
<protein>
    <submittedName>
        <fullName evidence="4">DUF1553 domain-containing protein</fullName>
    </submittedName>
</protein>
<accession>A0ABT8L228</accession>
<dbReference type="Gene3D" id="2.60.120.200">
    <property type="match status" value="1"/>
</dbReference>
<sequence>MQDFKVFFVVLVLFLSACGTDIPEGVQLAKEQLPATIDFNLHVKPILSDKCYFCHGPDLANRKSGLRLDTPDGAFSASESGKKAIVPGKIGKSELVRRILASDEEVKMPPAESNVPISDYERAILIKWIEGGAEYKKHWALIEPQKTALPEVKNQDLVVNGIDNFIFKTLEDNQLDPQQEADKETLIRRVTFDLTGLPPTVSEIDDFLKDNSENAYEKVVDRLLASAHYGEKMAADWMDVARYADTHGYSVDRYRAMWPWRDWVIRAFNSNQPYDEFVTWQLAGDLLPNPTREQLIATGFNRNHAQNMEGGIVNEEFRIEYVADRTNTFGKAFLAMTFECSRCHDHKFDPISQKEYFQVFSFFNHIDEAGQISWDDAMPVPTMLLTDKKQDSIIRFLDEQIATQEQQIANQGYVQPVSLHRAEINVKAYLDRQLTGHFNFDKAVDNRFPNLVNPQQMASVVEPQPNKTKALDPVLTTGKEGKGLTLNGDDPLTLGTVGTFGRSQPFSVSLWINLPADLTDGVIFHKGQGAILYNFRGYHLALRDNKFELMMAHTWPYNNIIKVSATDVPKDRWVHLTMTYDGSSRAEGLRLYQDGQPVAVTTEKDNLYKGILFPHLKNEPGLRFGARWRGIGVKGAVVDEIRVYKRELHTIEIGLLAGNYAVLNEKQQATLVDNRAIWNKLDQLQALRAKRNAMVESIPEIMILDELAEKRKTHILERGAYDAPGEEVDAGAPVSILPFSDDLPKNRLGLAQWLFSAKNPLTARVIVNRYWQSYFGTGLVKSAADFGNQGSLPSHLELLDWLAIHFRESGWDIKGLQKKIVMSAAYRQSSEASDELLEKDYDNKLISRGPSSRLTAEMLRDNALFASGLLVNKIGGESVKPYQPDGLWVIGGSRYRQDKGEKLYRRSLYTIWKRTVPPPSMNTFDAPTRSYCVVTRQKTSTPLQSLVLLNDPQFVEACRALAAKVSIETTGHEERISNIYRSLTSKRPSAKEIDVLKSFYQKQLGDFKTQPEKMDGWLKTGEFKPKDPVNKEELATYTVLASMVMNSDAATSKR</sequence>
<dbReference type="Pfam" id="PF07583">
    <property type="entry name" value="PSCyt2"/>
    <property type="match status" value="1"/>
</dbReference>
<feature type="domain" description="DUF1553" evidence="2">
    <location>
        <begin position="746"/>
        <end position="1000"/>
    </location>
</feature>
<dbReference type="PROSITE" id="PS51257">
    <property type="entry name" value="PROKAR_LIPOPROTEIN"/>
    <property type="match status" value="1"/>
</dbReference>
<dbReference type="InterPro" id="IPR036909">
    <property type="entry name" value="Cyt_c-like_dom_sf"/>
</dbReference>
<feature type="domain" description="Cytochrome C Planctomycete-type" evidence="3">
    <location>
        <begin position="51"/>
        <end position="112"/>
    </location>
</feature>
<dbReference type="InterPro" id="IPR011429">
    <property type="entry name" value="Cyt_c_Planctomycete-type"/>
</dbReference>
<keyword evidence="5" id="KW-1185">Reference proteome</keyword>
<evidence type="ECO:0000259" key="2">
    <source>
        <dbReference type="Pfam" id="PF07587"/>
    </source>
</evidence>
<organism evidence="4 5">
    <name type="scientific">Agaribacillus aureus</name>
    <dbReference type="NCBI Taxonomy" id="3051825"/>
    <lineage>
        <taxon>Bacteria</taxon>
        <taxon>Pseudomonadati</taxon>
        <taxon>Bacteroidota</taxon>
        <taxon>Cytophagia</taxon>
        <taxon>Cytophagales</taxon>
        <taxon>Splendidivirgaceae</taxon>
        <taxon>Agaribacillus</taxon>
    </lineage>
</organism>
<dbReference type="SUPFAM" id="SSF49899">
    <property type="entry name" value="Concanavalin A-like lectins/glucanases"/>
    <property type="match status" value="1"/>
</dbReference>
<dbReference type="RefSeq" id="WP_346757138.1">
    <property type="nucleotide sequence ID" value="NZ_JAUJEB010000001.1"/>
</dbReference>
<dbReference type="InterPro" id="IPR013320">
    <property type="entry name" value="ConA-like_dom_sf"/>
</dbReference>
<dbReference type="Pfam" id="PF07635">
    <property type="entry name" value="PSCyt1"/>
    <property type="match status" value="1"/>
</dbReference>
<dbReference type="Pfam" id="PF13385">
    <property type="entry name" value="Laminin_G_3"/>
    <property type="match status" value="1"/>
</dbReference>
<comment type="caution">
    <text evidence="4">The sequence shown here is derived from an EMBL/GenBank/DDBJ whole genome shotgun (WGS) entry which is preliminary data.</text>
</comment>
<dbReference type="InterPro" id="IPR011444">
    <property type="entry name" value="DUF1549"/>
</dbReference>
<dbReference type="SUPFAM" id="SSF46626">
    <property type="entry name" value="Cytochrome c"/>
    <property type="match status" value="1"/>
</dbReference>
<dbReference type="Pfam" id="PF07587">
    <property type="entry name" value="PSD1"/>
    <property type="match status" value="1"/>
</dbReference>
<dbReference type="Proteomes" id="UP001172083">
    <property type="component" value="Unassembled WGS sequence"/>
</dbReference>
<evidence type="ECO:0000313" key="4">
    <source>
        <dbReference type="EMBL" id="MDN5211810.1"/>
    </source>
</evidence>
<reference evidence="4" key="1">
    <citation type="submission" date="2023-06" db="EMBL/GenBank/DDBJ databases">
        <title>Genomic of Agaribacillus aureum.</title>
        <authorList>
            <person name="Wang G."/>
        </authorList>
    </citation>
    <scope>NUCLEOTIDE SEQUENCE</scope>
    <source>
        <strain evidence="4">BMA12</strain>
    </source>
</reference>
<dbReference type="PANTHER" id="PTHR35889">
    <property type="entry name" value="CYCLOINULO-OLIGOSACCHARIDE FRUCTANOTRANSFERASE-RELATED"/>
    <property type="match status" value="1"/>
</dbReference>
<evidence type="ECO:0000313" key="5">
    <source>
        <dbReference type="Proteomes" id="UP001172083"/>
    </source>
</evidence>
<feature type="domain" description="DUF1549" evidence="1">
    <location>
        <begin position="162"/>
        <end position="367"/>
    </location>
</feature>
<proteinExistence type="predicted"/>
<dbReference type="InterPro" id="IPR022655">
    <property type="entry name" value="DUF1553"/>
</dbReference>
<evidence type="ECO:0000259" key="1">
    <source>
        <dbReference type="Pfam" id="PF07583"/>
    </source>
</evidence>
<gene>
    <name evidence="4" type="ORF">QQ020_07100</name>
</gene>
<name>A0ABT8L228_9BACT</name>
<evidence type="ECO:0000259" key="3">
    <source>
        <dbReference type="Pfam" id="PF07635"/>
    </source>
</evidence>
<dbReference type="EMBL" id="JAUJEB010000001">
    <property type="protein sequence ID" value="MDN5211810.1"/>
    <property type="molecule type" value="Genomic_DNA"/>
</dbReference>